<evidence type="ECO:0000259" key="2">
    <source>
        <dbReference type="Pfam" id="PF26640"/>
    </source>
</evidence>
<dbReference type="EMBL" id="JAJVDC020000179">
    <property type="protein sequence ID" value="KAL1619943.1"/>
    <property type="molecule type" value="Genomic_DNA"/>
</dbReference>
<evidence type="ECO:0008006" key="5">
    <source>
        <dbReference type="Google" id="ProtNLM"/>
    </source>
</evidence>
<sequence length="453" mass="51975">MRLLHTSELELEDFSPSVIPRYAILSHRWGKEEVTFEDMIKGLAQTKKGYSRIAGSCKQANNDGYEYIWVDTCCINKDSSAELSEAINSMHAWYKNAGICYAYLVDVPDGVNPEKDAKFASSDWFNRGWTLQELLAPYEVVFFSTGWTRLGNKSTLCSTLSRITRIDNKVLTGKTPMESLSVAKRMSWASRRKTSRLEDIAYCLMGLFDVNMPMIYGEGKKAFLRLQEEIMKDSDDESLFAWMNEEASPNSLHGLLAESPAWFNHSGDIETTGGSLSDPPFSKTNKGLRICSRISPRRGGYVLTLSCARTEDLLSLNIYLRQTYGHEEYARVMTNEFHWQGLFTMPTGLEQYARATINELLWKDHFKLTPIDPQSLYVRQDLRTAQCRPVHLRSILHLRSWPSFQGGYNIHKIAYYSTSGTWETPQIKEIHVLKMVTWNYCLVLPNEDRTVFF</sequence>
<dbReference type="InterPro" id="IPR010730">
    <property type="entry name" value="HET"/>
</dbReference>
<dbReference type="Pfam" id="PF26640">
    <property type="entry name" value="DUF8212"/>
    <property type="match status" value="1"/>
</dbReference>
<reference evidence="3 4" key="1">
    <citation type="submission" date="2024-02" db="EMBL/GenBank/DDBJ databases">
        <title>De novo assembly and annotation of 12 fungi associated with fruit tree decline syndrome in Ontario, Canada.</title>
        <authorList>
            <person name="Sulman M."/>
            <person name="Ellouze W."/>
            <person name="Ilyukhin E."/>
        </authorList>
    </citation>
    <scope>NUCLEOTIDE SEQUENCE [LARGE SCALE GENOMIC DNA]</scope>
    <source>
        <strain evidence="3 4">M1-105</strain>
    </source>
</reference>
<dbReference type="Pfam" id="PF06985">
    <property type="entry name" value="HET"/>
    <property type="match status" value="1"/>
</dbReference>
<comment type="caution">
    <text evidence="3">The sequence shown here is derived from an EMBL/GenBank/DDBJ whole genome shotgun (WGS) entry which is preliminary data.</text>
</comment>
<evidence type="ECO:0000313" key="3">
    <source>
        <dbReference type="EMBL" id="KAL1619943.1"/>
    </source>
</evidence>
<dbReference type="InterPro" id="IPR058525">
    <property type="entry name" value="DUF8212"/>
</dbReference>
<keyword evidence="4" id="KW-1185">Reference proteome</keyword>
<dbReference type="PANTHER" id="PTHR10622:SF10">
    <property type="entry name" value="HET DOMAIN-CONTAINING PROTEIN"/>
    <property type="match status" value="1"/>
</dbReference>
<name>A0ABR3SGV3_9PEZI</name>
<organism evidence="3 4">
    <name type="scientific">Neofusicoccum ribis</name>
    <dbReference type="NCBI Taxonomy" id="45134"/>
    <lineage>
        <taxon>Eukaryota</taxon>
        <taxon>Fungi</taxon>
        <taxon>Dikarya</taxon>
        <taxon>Ascomycota</taxon>
        <taxon>Pezizomycotina</taxon>
        <taxon>Dothideomycetes</taxon>
        <taxon>Dothideomycetes incertae sedis</taxon>
        <taxon>Botryosphaeriales</taxon>
        <taxon>Botryosphaeriaceae</taxon>
        <taxon>Neofusicoccum</taxon>
    </lineage>
</organism>
<dbReference type="Proteomes" id="UP001521116">
    <property type="component" value="Unassembled WGS sequence"/>
</dbReference>
<protein>
    <recommendedName>
        <fullName evidence="5">Heterokaryon incompatibility domain-containing protein</fullName>
    </recommendedName>
</protein>
<evidence type="ECO:0000313" key="4">
    <source>
        <dbReference type="Proteomes" id="UP001521116"/>
    </source>
</evidence>
<accession>A0ABR3SGV3</accession>
<feature type="domain" description="DUF8212" evidence="2">
    <location>
        <begin position="221"/>
        <end position="253"/>
    </location>
</feature>
<gene>
    <name evidence="3" type="ORF">SLS56_009910</name>
</gene>
<feature type="domain" description="Heterokaryon incompatibility" evidence="1">
    <location>
        <begin position="22"/>
        <end position="105"/>
    </location>
</feature>
<evidence type="ECO:0000259" key="1">
    <source>
        <dbReference type="Pfam" id="PF06985"/>
    </source>
</evidence>
<dbReference type="PANTHER" id="PTHR10622">
    <property type="entry name" value="HET DOMAIN-CONTAINING PROTEIN"/>
    <property type="match status" value="1"/>
</dbReference>
<proteinExistence type="predicted"/>